<dbReference type="Proteomes" id="UP000825598">
    <property type="component" value="Plasmid unnamed1"/>
</dbReference>
<proteinExistence type="predicted"/>
<accession>A0ACD1FQS1</accession>
<evidence type="ECO:0000313" key="1">
    <source>
        <dbReference type="EMBL" id="QZH69388.1"/>
    </source>
</evidence>
<evidence type="ECO:0000313" key="2">
    <source>
        <dbReference type="Proteomes" id="UP000825598"/>
    </source>
</evidence>
<sequence>MNKVLDQICDHRRAASVLMDEIGGEDEASAPADAVIGTTQNPVLED</sequence>
<keyword evidence="1" id="KW-0614">Plasmid</keyword>
<reference evidence="1" key="1">
    <citation type="submission" date="2021-07" db="EMBL/GenBank/DDBJ databases">
        <title>Complete Genome Sequences of Mycobacterium farcinogenes Isolated from Clinical Specimens from Patients in Thailand.</title>
        <authorList>
            <person name="Sodsai P."/>
        </authorList>
    </citation>
    <scope>NUCLEOTIDE SEQUENCE</scope>
    <source>
        <strain evidence="1">BKK/CU-MFGFA-001</strain>
    </source>
</reference>
<name>A0ACD1FQS1_MYCFR</name>
<keyword evidence="2" id="KW-1185">Reference proteome</keyword>
<dbReference type="EMBL" id="CP081674">
    <property type="protein sequence ID" value="QZH69388.1"/>
    <property type="molecule type" value="Genomic_DNA"/>
</dbReference>
<protein>
    <submittedName>
        <fullName evidence="1">Uncharacterized protein</fullName>
    </submittedName>
</protein>
<gene>
    <name evidence="1" type="ORF">K6L26_30785</name>
</gene>
<geneLocation type="plasmid" evidence="1 2">
    <name>unnamed1</name>
</geneLocation>
<organism evidence="1 2">
    <name type="scientific">Mycolicibacterium farcinogenes</name>
    <name type="common">Mycobacterium farcinogenes</name>
    <dbReference type="NCBI Taxonomy" id="1802"/>
    <lineage>
        <taxon>Bacteria</taxon>
        <taxon>Bacillati</taxon>
        <taxon>Actinomycetota</taxon>
        <taxon>Actinomycetes</taxon>
        <taxon>Mycobacteriales</taxon>
        <taxon>Mycobacteriaceae</taxon>
        <taxon>Mycolicibacterium</taxon>
    </lineage>
</organism>